<comment type="subcellular location">
    <subcellularLocation>
        <location evidence="4 14">Cytoplasm</location>
    </subcellularLocation>
</comment>
<comment type="catalytic activity">
    <reaction evidence="1 14 15 16">
        <text>Endonucleolytic cleavage to 5'-phosphomonoester.</text>
        <dbReference type="EC" id="3.1.26.4"/>
    </reaction>
</comment>
<feature type="binding site" evidence="14 15">
    <location>
        <position position="80"/>
    </location>
    <ligand>
        <name>a divalent metal cation</name>
        <dbReference type="ChEBI" id="CHEBI:60240"/>
    </ligand>
</feature>
<dbReference type="GO" id="GO:0006298">
    <property type="term" value="P:mismatch repair"/>
    <property type="evidence" value="ECO:0007669"/>
    <property type="project" value="TreeGrafter"/>
</dbReference>
<keyword evidence="11 14" id="KW-0255">Endonuclease</keyword>
<dbReference type="GO" id="GO:0003723">
    <property type="term" value="F:RNA binding"/>
    <property type="evidence" value="ECO:0007669"/>
    <property type="project" value="UniProtKB-UniRule"/>
</dbReference>
<dbReference type="Gene3D" id="3.30.420.10">
    <property type="entry name" value="Ribonuclease H-like superfamily/Ribonuclease H"/>
    <property type="match status" value="1"/>
</dbReference>
<comment type="function">
    <text evidence="3 14 16">Endonuclease that specifically degrades the RNA of RNA-DNA hybrids.</text>
</comment>
<evidence type="ECO:0000256" key="11">
    <source>
        <dbReference type="ARBA" id="ARBA00022759"/>
    </source>
</evidence>
<dbReference type="HAMAP" id="MF_00052_B">
    <property type="entry name" value="RNase_HII_B"/>
    <property type="match status" value="1"/>
</dbReference>
<comment type="similarity">
    <text evidence="5 14 16">Belongs to the RNase HII family.</text>
</comment>
<evidence type="ECO:0000256" key="8">
    <source>
        <dbReference type="ARBA" id="ARBA00022490"/>
    </source>
</evidence>
<sequence length="262" mass="29577">MMKTAMSIKEISSKLKTIREPEDLFLQECREDSRKGVTDLVSKWQRAYEKEQQLRDAFTEMTEFERQLRKQGFSILAGIDEVGRGPLAGPVVTSAVILPESFYLPGLNDSKKIPESKRERFYEMIFKEALSIGVGVVHSEVIDEINIYQATKKAMVAAVNDLSELPDHLLIDAMELDVPIPQLSLIKGDARSISISAASIIAKVTRDRMMKEYGEKYPEYGFEKHMGYGTSQHLEVLGTHGLTPWHRRSFAPVKEIAARTKG</sequence>
<dbReference type="InterPro" id="IPR024567">
    <property type="entry name" value="RNase_HII/HIII_dom"/>
</dbReference>
<comment type="cofactor">
    <cofactor evidence="2">
        <name>Mg(2+)</name>
        <dbReference type="ChEBI" id="CHEBI:18420"/>
    </cofactor>
</comment>
<evidence type="ECO:0000256" key="14">
    <source>
        <dbReference type="HAMAP-Rule" id="MF_00052"/>
    </source>
</evidence>
<proteinExistence type="inferred from homology"/>
<dbReference type="InterPro" id="IPR001352">
    <property type="entry name" value="RNase_HII/HIII"/>
</dbReference>
<evidence type="ECO:0000256" key="13">
    <source>
        <dbReference type="ARBA" id="ARBA00023211"/>
    </source>
</evidence>
<evidence type="ECO:0000256" key="16">
    <source>
        <dbReference type="RuleBase" id="RU003515"/>
    </source>
</evidence>
<dbReference type="GO" id="GO:0005737">
    <property type="term" value="C:cytoplasm"/>
    <property type="evidence" value="ECO:0007669"/>
    <property type="project" value="UniProtKB-SubCell"/>
</dbReference>
<evidence type="ECO:0000259" key="17">
    <source>
        <dbReference type="PROSITE" id="PS51975"/>
    </source>
</evidence>
<dbReference type="EC" id="3.1.26.4" evidence="6 14"/>
<dbReference type="NCBIfam" id="NF000594">
    <property type="entry name" value="PRK00015.1-1"/>
    <property type="match status" value="1"/>
</dbReference>
<evidence type="ECO:0000313" key="19">
    <source>
        <dbReference type="Proteomes" id="UP000789326"/>
    </source>
</evidence>
<keyword evidence="10 14" id="KW-0479">Metal-binding</keyword>
<feature type="domain" description="RNase H type-2" evidence="17">
    <location>
        <begin position="74"/>
        <end position="262"/>
    </location>
</feature>
<reference evidence="18" key="1">
    <citation type="submission" date="2021-11" db="EMBL/GenBank/DDBJ databases">
        <authorList>
            <person name="Bulgarelli D."/>
        </authorList>
    </citation>
    <scope>NUCLEOTIDE SEQUENCE</scope>
    <source>
        <strain evidence="18">Bi133</strain>
    </source>
</reference>
<evidence type="ECO:0000256" key="9">
    <source>
        <dbReference type="ARBA" id="ARBA00022722"/>
    </source>
</evidence>
<dbReference type="GO" id="GO:0043137">
    <property type="term" value="P:DNA replication, removal of RNA primer"/>
    <property type="evidence" value="ECO:0007669"/>
    <property type="project" value="TreeGrafter"/>
</dbReference>
<keyword evidence="12 14" id="KW-0378">Hydrolase</keyword>
<dbReference type="GO" id="GO:0032299">
    <property type="term" value="C:ribonuclease H2 complex"/>
    <property type="evidence" value="ECO:0007669"/>
    <property type="project" value="TreeGrafter"/>
</dbReference>
<protein>
    <recommendedName>
        <fullName evidence="7 14">Ribonuclease HII</fullName>
        <shortName evidence="14">RNase HII</shortName>
        <ecNumber evidence="6 14">3.1.26.4</ecNumber>
    </recommendedName>
</protein>
<evidence type="ECO:0000256" key="10">
    <source>
        <dbReference type="ARBA" id="ARBA00022723"/>
    </source>
</evidence>
<keyword evidence="13 14" id="KW-0464">Manganese</keyword>
<feature type="binding site" evidence="14 15">
    <location>
        <position position="172"/>
    </location>
    <ligand>
        <name>a divalent metal cation</name>
        <dbReference type="ChEBI" id="CHEBI:60240"/>
    </ligand>
</feature>
<dbReference type="FunFam" id="3.30.420.10:FF:000006">
    <property type="entry name" value="Ribonuclease HII"/>
    <property type="match status" value="1"/>
</dbReference>
<organism evidence="18 19">
    <name type="scientific">Peribacillus simplex</name>
    <dbReference type="NCBI Taxonomy" id="1478"/>
    <lineage>
        <taxon>Bacteria</taxon>
        <taxon>Bacillati</taxon>
        <taxon>Bacillota</taxon>
        <taxon>Bacilli</taxon>
        <taxon>Bacillales</taxon>
        <taxon>Bacillaceae</taxon>
        <taxon>Peribacillus</taxon>
    </lineage>
</organism>
<evidence type="ECO:0000256" key="2">
    <source>
        <dbReference type="ARBA" id="ARBA00001946"/>
    </source>
</evidence>
<evidence type="ECO:0000256" key="6">
    <source>
        <dbReference type="ARBA" id="ARBA00012180"/>
    </source>
</evidence>
<evidence type="ECO:0000256" key="7">
    <source>
        <dbReference type="ARBA" id="ARBA00019179"/>
    </source>
</evidence>
<dbReference type="CDD" id="cd07182">
    <property type="entry name" value="RNase_HII_bacteria_HII_like"/>
    <property type="match status" value="1"/>
</dbReference>
<dbReference type="AlphaFoldDB" id="A0A9W4KWH5"/>
<dbReference type="EMBL" id="CAKKMG010000013">
    <property type="protein sequence ID" value="CAH0182939.1"/>
    <property type="molecule type" value="Genomic_DNA"/>
</dbReference>
<gene>
    <name evidence="14 18" type="primary">rnhB</name>
    <name evidence="18" type="ORF">SRABI133_01472</name>
</gene>
<dbReference type="Pfam" id="PF01351">
    <property type="entry name" value="RNase_HII"/>
    <property type="match status" value="1"/>
</dbReference>
<dbReference type="PANTHER" id="PTHR10954">
    <property type="entry name" value="RIBONUCLEASE H2 SUBUNIT A"/>
    <property type="match status" value="1"/>
</dbReference>
<evidence type="ECO:0000256" key="3">
    <source>
        <dbReference type="ARBA" id="ARBA00004065"/>
    </source>
</evidence>
<evidence type="ECO:0000256" key="12">
    <source>
        <dbReference type="ARBA" id="ARBA00022801"/>
    </source>
</evidence>
<comment type="cofactor">
    <cofactor evidence="14 15">
        <name>Mn(2+)</name>
        <dbReference type="ChEBI" id="CHEBI:29035"/>
    </cofactor>
    <cofactor evidence="14 15">
        <name>Mg(2+)</name>
        <dbReference type="ChEBI" id="CHEBI:18420"/>
    </cofactor>
    <text evidence="14 15">Manganese or magnesium. Binds 1 divalent metal ion per monomer in the absence of substrate. May bind a second metal ion after substrate binding.</text>
</comment>
<dbReference type="NCBIfam" id="NF000595">
    <property type="entry name" value="PRK00015.1-3"/>
    <property type="match status" value="1"/>
</dbReference>
<evidence type="ECO:0000256" key="4">
    <source>
        <dbReference type="ARBA" id="ARBA00004496"/>
    </source>
</evidence>
<dbReference type="GO" id="GO:0030145">
    <property type="term" value="F:manganese ion binding"/>
    <property type="evidence" value="ECO:0007669"/>
    <property type="project" value="UniProtKB-UniRule"/>
</dbReference>
<evidence type="ECO:0000256" key="15">
    <source>
        <dbReference type="PROSITE-ProRule" id="PRU01319"/>
    </source>
</evidence>
<name>A0A9W4KWH5_9BACI</name>
<evidence type="ECO:0000256" key="1">
    <source>
        <dbReference type="ARBA" id="ARBA00000077"/>
    </source>
</evidence>
<comment type="caution">
    <text evidence="18">The sequence shown here is derived from an EMBL/GenBank/DDBJ whole genome shotgun (WGS) entry which is preliminary data.</text>
</comment>
<evidence type="ECO:0000256" key="5">
    <source>
        <dbReference type="ARBA" id="ARBA00007383"/>
    </source>
</evidence>
<dbReference type="GO" id="GO:0004523">
    <property type="term" value="F:RNA-DNA hybrid ribonuclease activity"/>
    <property type="evidence" value="ECO:0007669"/>
    <property type="project" value="UniProtKB-UniRule"/>
</dbReference>
<evidence type="ECO:0000313" key="18">
    <source>
        <dbReference type="EMBL" id="CAH0182939.1"/>
    </source>
</evidence>
<dbReference type="InterPro" id="IPR036397">
    <property type="entry name" value="RNaseH_sf"/>
</dbReference>
<dbReference type="PROSITE" id="PS51975">
    <property type="entry name" value="RNASE_H_2"/>
    <property type="match status" value="1"/>
</dbReference>
<keyword evidence="8 14" id="KW-0963">Cytoplasm</keyword>
<dbReference type="InterPro" id="IPR022898">
    <property type="entry name" value="RNase_HII"/>
</dbReference>
<feature type="binding site" evidence="14 15">
    <location>
        <position position="81"/>
    </location>
    <ligand>
        <name>a divalent metal cation</name>
        <dbReference type="ChEBI" id="CHEBI:60240"/>
    </ligand>
</feature>
<dbReference type="InterPro" id="IPR012337">
    <property type="entry name" value="RNaseH-like_sf"/>
</dbReference>
<dbReference type="Proteomes" id="UP000789326">
    <property type="component" value="Unassembled WGS sequence"/>
</dbReference>
<accession>A0A9W4KWH5</accession>
<dbReference type="SUPFAM" id="SSF53098">
    <property type="entry name" value="Ribonuclease H-like"/>
    <property type="match status" value="1"/>
</dbReference>
<keyword evidence="9 14" id="KW-0540">Nuclease</keyword>
<dbReference type="PANTHER" id="PTHR10954:SF18">
    <property type="entry name" value="RIBONUCLEASE HII"/>
    <property type="match status" value="1"/>
</dbReference>